<keyword evidence="3" id="KW-1185">Reference proteome</keyword>
<proteinExistence type="predicted"/>
<keyword evidence="1" id="KW-1133">Transmembrane helix</keyword>
<name>A0ABR4LZM7_9EURO</name>
<feature type="transmembrane region" description="Helical" evidence="1">
    <location>
        <begin position="38"/>
        <end position="56"/>
    </location>
</feature>
<sequence length="71" mass="7961">MVDRGSFPRGPYSGRAAYQMISHRGWGNIKGCSKGLCAGLGGSILLFVVFMIFASVHRKRRRMRLKEAAFR</sequence>
<evidence type="ECO:0000313" key="3">
    <source>
        <dbReference type="Proteomes" id="UP001610432"/>
    </source>
</evidence>
<reference evidence="2 3" key="1">
    <citation type="submission" date="2024-07" db="EMBL/GenBank/DDBJ databases">
        <title>Section-level genome sequencing and comparative genomics of Aspergillus sections Usti and Cavernicolus.</title>
        <authorList>
            <consortium name="Lawrence Berkeley National Laboratory"/>
            <person name="Nybo J.L."/>
            <person name="Vesth T.C."/>
            <person name="Theobald S."/>
            <person name="Frisvad J.C."/>
            <person name="Larsen T.O."/>
            <person name="Kjaerboelling I."/>
            <person name="Rothschild-Mancinelli K."/>
            <person name="Lyhne E.K."/>
            <person name="Kogle M.E."/>
            <person name="Barry K."/>
            <person name="Clum A."/>
            <person name="Na H."/>
            <person name="Ledsgaard L."/>
            <person name="Lin J."/>
            <person name="Lipzen A."/>
            <person name="Kuo A."/>
            <person name="Riley R."/>
            <person name="Mondo S."/>
            <person name="Labutti K."/>
            <person name="Haridas S."/>
            <person name="Pangalinan J."/>
            <person name="Salamov A.A."/>
            <person name="Simmons B.A."/>
            <person name="Magnuson J.K."/>
            <person name="Chen J."/>
            <person name="Drula E."/>
            <person name="Henrissat B."/>
            <person name="Wiebenga A."/>
            <person name="Lubbers R.J."/>
            <person name="Gomes A.C."/>
            <person name="Macurrencykelacurrency M.R."/>
            <person name="Stajich J."/>
            <person name="Grigoriev I.V."/>
            <person name="Mortensen U.H."/>
            <person name="De Vries R.P."/>
            <person name="Baker S.E."/>
            <person name="Andersen M.R."/>
        </authorList>
    </citation>
    <scope>NUCLEOTIDE SEQUENCE [LARGE SCALE GENOMIC DNA]</scope>
    <source>
        <strain evidence="2 3">CBS 449.75</strain>
    </source>
</reference>
<accession>A0ABR4LZM7</accession>
<evidence type="ECO:0000256" key="1">
    <source>
        <dbReference type="SAM" id="Phobius"/>
    </source>
</evidence>
<comment type="caution">
    <text evidence="2">The sequence shown here is derived from an EMBL/GenBank/DDBJ whole genome shotgun (WGS) entry which is preliminary data.</text>
</comment>
<gene>
    <name evidence="2" type="ORF">BJX67DRAFT_346224</name>
</gene>
<organism evidence="2 3">
    <name type="scientific">Aspergillus lucknowensis</name>
    <dbReference type="NCBI Taxonomy" id="176173"/>
    <lineage>
        <taxon>Eukaryota</taxon>
        <taxon>Fungi</taxon>
        <taxon>Dikarya</taxon>
        <taxon>Ascomycota</taxon>
        <taxon>Pezizomycotina</taxon>
        <taxon>Eurotiomycetes</taxon>
        <taxon>Eurotiomycetidae</taxon>
        <taxon>Eurotiales</taxon>
        <taxon>Aspergillaceae</taxon>
        <taxon>Aspergillus</taxon>
        <taxon>Aspergillus subgen. Nidulantes</taxon>
    </lineage>
</organism>
<dbReference type="RefSeq" id="XP_070888959.1">
    <property type="nucleotide sequence ID" value="XM_071028406.1"/>
</dbReference>
<keyword evidence="1" id="KW-0812">Transmembrane</keyword>
<evidence type="ECO:0000313" key="2">
    <source>
        <dbReference type="EMBL" id="KAL2869980.1"/>
    </source>
</evidence>
<protein>
    <submittedName>
        <fullName evidence="2">Uncharacterized protein</fullName>
    </submittedName>
</protein>
<keyword evidence="1" id="KW-0472">Membrane</keyword>
<dbReference type="Proteomes" id="UP001610432">
    <property type="component" value="Unassembled WGS sequence"/>
</dbReference>
<dbReference type="EMBL" id="JBFXLQ010000007">
    <property type="protein sequence ID" value="KAL2869980.1"/>
    <property type="molecule type" value="Genomic_DNA"/>
</dbReference>
<dbReference type="GeneID" id="98143478"/>